<keyword evidence="1" id="KW-0472">Membrane</keyword>
<keyword evidence="1" id="KW-0812">Transmembrane</keyword>
<evidence type="ECO:0000256" key="1">
    <source>
        <dbReference type="SAM" id="Phobius"/>
    </source>
</evidence>
<accession>A0A8S5MXY9</accession>
<protein>
    <submittedName>
        <fullName evidence="2">Uncharacterized protein</fullName>
    </submittedName>
</protein>
<sequence length="35" mass="4175">MIVLETFLTIILSFIFIVDFLLIIALAITIWRFFK</sequence>
<feature type="transmembrane region" description="Helical" evidence="1">
    <location>
        <begin position="6"/>
        <end position="34"/>
    </location>
</feature>
<name>A0A8S5MXY9_9CAUD</name>
<organism evidence="2">
    <name type="scientific">Siphoviridae sp. ctGas1</name>
    <dbReference type="NCBI Taxonomy" id="2826221"/>
    <lineage>
        <taxon>Viruses</taxon>
        <taxon>Duplodnaviria</taxon>
        <taxon>Heunggongvirae</taxon>
        <taxon>Uroviricota</taxon>
        <taxon>Caudoviricetes</taxon>
    </lineage>
</organism>
<reference evidence="2" key="1">
    <citation type="journal article" date="2021" name="Proc. Natl. Acad. Sci. U.S.A.">
        <title>A Catalog of Tens of Thousands of Viruses from Human Metagenomes Reveals Hidden Associations with Chronic Diseases.</title>
        <authorList>
            <person name="Tisza M.J."/>
            <person name="Buck C.B."/>
        </authorList>
    </citation>
    <scope>NUCLEOTIDE SEQUENCE</scope>
    <source>
        <strain evidence="2">CtGas1</strain>
    </source>
</reference>
<dbReference type="EMBL" id="BK015011">
    <property type="protein sequence ID" value="DAD86991.1"/>
    <property type="molecule type" value="Genomic_DNA"/>
</dbReference>
<evidence type="ECO:0000313" key="2">
    <source>
        <dbReference type="EMBL" id="DAD86991.1"/>
    </source>
</evidence>
<proteinExistence type="predicted"/>
<keyword evidence="1" id="KW-1133">Transmembrane helix</keyword>